<organism evidence="1 2">
    <name type="scientific">Stylosanthes scabra</name>
    <dbReference type="NCBI Taxonomy" id="79078"/>
    <lineage>
        <taxon>Eukaryota</taxon>
        <taxon>Viridiplantae</taxon>
        <taxon>Streptophyta</taxon>
        <taxon>Embryophyta</taxon>
        <taxon>Tracheophyta</taxon>
        <taxon>Spermatophyta</taxon>
        <taxon>Magnoliopsida</taxon>
        <taxon>eudicotyledons</taxon>
        <taxon>Gunneridae</taxon>
        <taxon>Pentapetalae</taxon>
        <taxon>rosids</taxon>
        <taxon>fabids</taxon>
        <taxon>Fabales</taxon>
        <taxon>Fabaceae</taxon>
        <taxon>Papilionoideae</taxon>
        <taxon>50 kb inversion clade</taxon>
        <taxon>dalbergioids sensu lato</taxon>
        <taxon>Dalbergieae</taxon>
        <taxon>Pterocarpus clade</taxon>
        <taxon>Stylosanthes</taxon>
    </lineage>
</organism>
<comment type="caution">
    <text evidence="1">The sequence shown here is derived from an EMBL/GenBank/DDBJ whole genome shotgun (WGS) entry which is preliminary data.</text>
</comment>
<reference evidence="1 2" key="1">
    <citation type="journal article" date="2023" name="Plants (Basel)">
        <title>Bridging the Gap: Combining Genomics and Transcriptomics Approaches to Understand Stylosanthes scabra, an Orphan Legume from the Brazilian Caatinga.</title>
        <authorList>
            <person name="Ferreira-Neto J.R.C."/>
            <person name="da Silva M.D."/>
            <person name="Binneck E."/>
            <person name="de Melo N.F."/>
            <person name="da Silva R.H."/>
            <person name="de Melo A.L.T.M."/>
            <person name="Pandolfi V."/>
            <person name="Bustamante F.O."/>
            <person name="Brasileiro-Vidal A.C."/>
            <person name="Benko-Iseppon A.M."/>
        </authorList>
    </citation>
    <scope>NUCLEOTIDE SEQUENCE [LARGE SCALE GENOMIC DNA]</scope>
    <source>
        <tissue evidence="1">Leaves</tissue>
    </source>
</reference>
<evidence type="ECO:0000313" key="2">
    <source>
        <dbReference type="Proteomes" id="UP001341840"/>
    </source>
</evidence>
<protein>
    <submittedName>
        <fullName evidence="1">Uncharacterized protein</fullName>
    </submittedName>
</protein>
<gene>
    <name evidence="1" type="ORF">PIB30_009739</name>
</gene>
<keyword evidence="2" id="KW-1185">Reference proteome</keyword>
<proteinExistence type="predicted"/>
<accession>A0ABU6W4U2</accession>
<evidence type="ECO:0000313" key="1">
    <source>
        <dbReference type="EMBL" id="MED6180389.1"/>
    </source>
</evidence>
<sequence>MRDRDGERGRIEEKGETVAVFTVVHRHGRRRARGERETRRRRKKVPPWLQLRVIVVPNRGFAVAVGGGAVNDQDAAAVASTLFAISSPPLHREANSSADALARHGQLHDAGIIFYEDAPSFHVPFLLADVMGVQSSRIVFS</sequence>
<dbReference type="EMBL" id="JASCZI010181265">
    <property type="protein sequence ID" value="MED6180389.1"/>
    <property type="molecule type" value="Genomic_DNA"/>
</dbReference>
<name>A0ABU6W4U2_9FABA</name>
<dbReference type="Proteomes" id="UP001341840">
    <property type="component" value="Unassembled WGS sequence"/>
</dbReference>